<dbReference type="PROSITE" id="PS50928">
    <property type="entry name" value="ABC_TM1"/>
    <property type="match status" value="1"/>
</dbReference>
<dbReference type="InterPro" id="IPR010065">
    <property type="entry name" value="AA_ABC_transptr_permease_3TM"/>
</dbReference>
<dbReference type="EMBL" id="JAGIOE010000001">
    <property type="protein sequence ID" value="MBP2372921.1"/>
    <property type="molecule type" value="Genomic_DNA"/>
</dbReference>
<keyword evidence="3" id="KW-1003">Cell membrane</keyword>
<feature type="domain" description="ABC transmembrane type-1" evidence="9">
    <location>
        <begin position="32"/>
        <end position="239"/>
    </location>
</feature>
<comment type="caution">
    <text evidence="10">The sequence shown here is derived from an EMBL/GenBank/DDBJ whole genome shotgun (WGS) entry which is preliminary data.</text>
</comment>
<dbReference type="SUPFAM" id="SSF161098">
    <property type="entry name" value="MetI-like"/>
    <property type="match status" value="1"/>
</dbReference>
<organism evidence="10 11">
    <name type="scientific">Paeniglutamicibacter psychrophenolicus</name>
    <dbReference type="NCBI Taxonomy" id="257454"/>
    <lineage>
        <taxon>Bacteria</taxon>
        <taxon>Bacillati</taxon>
        <taxon>Actinomycetota</taxon>
        <taxon>Actinomycetes</taxon>
        <taxon>Micrococcales</taxon>
        <taxon>Micrococcaceae</taxon>
        <taxon>Paeniglutamicibacter</taxon>
    </lineage>
</organism>
<dbReference type="Pfam" id="PF00528">
    <property type="entry name" value="BPD_transp_1"/>
    <property type="match status" value="1"/>
</dbReference>
<dbReference type="InterPro" id="IPR035906">
    <property type="entry name" value="MetI-like_sf"/>
</dbReference>
<gene>
    <name evidence="10" type="ORF">JOF46_000833</name>
</gene>
<comment type="subcellular location">
    <subcellularLocation>
        <location evidence="1 8">Cell membrane</location>
        <topology evidence="1 8">Multi-pass membrane protein</topology>
    </subcellularLocation>
</comment>
<evidence type="ECO:0000256" key="8">
    <source>
        <dbReference type="RuleBase" id="RU363032"/>
    </source>
</evidence>
<feature type="transmembrane region" description="Helical" evidence="8">
    <location>
        <begin position="193"/>
        <end position="211"/>
    </location>
</feature>
<name>A0ABS4W9N5_9MICC</name>
<proteinExistence type="inferred from homology"/>
<feature type="transmembrane region" description="Helical" evidence="8">
    <location>
        <begin position="80"/>
        <end position="101"/>
    </location>
</feature>
<dbReference type="InterPro" id="IPR000515">
    <property type="entry name" value="MetI-like"/>
</dbReference>
<sequence>MVACGWDVATNERFGWTVVAQYLFAPEIIAGAKLTVLLTVVAMLAGTVLGVALAVMRLSENPVLSLLSRGYIWFFRGTPLLIQLIFWYNIAALYPVIALGVPFGGPSIALGSANVLVTPLGAALLGLALNEAAYMAEIIRGGISSVDPGQLDAGKAIGMKGGLLMRRVILPQAMRVVLPPTGNQVISMLKGTSLVSVLAISDLLYSAQIIYSVNYQTIPLLIVACLWYLLMTTVLSFFQGKIERRYGRGFTPRKPRTTKNVAVSEGMDA</sequence>
<keyword evidence="5" id="KW-0029">Amino-acid transport</keyword>
<dbReference type="NCBIfam" id="TIGR01726">
    <property type="entry name" value="HEQRo_perm_3TM"/>
    <property type="match status" value="1"/>
</dbReference>
<dbReference type="PANTHER" id="PTHR30614">
    <property type="entry name" value="MEMBRANE COMPONENT OF AMINO ACID ABC TRANSPORTER"/>
    <property type="match status" value="1"/>
</dbReference>
<evidence type="ECO:0000256" key="5">
    <source>
        <dbReference type="ARBA" id="ARBA00022970"/>
    </source>
</evidence>
<evidence type="ECO:0000256" key="1">
    <source>
        <dbReference type="ARBA" id="ARBA00004651"/>
    </source>
</evidence>
<keyword evidence="7 8" id="KW-0472">Membrane</keyword>
<keyword evidence="6 8" id="KW-1133">Transmembrane helix</keyword>
<keyword evidence="11" id="KW-1185">Reference proteome</keyword>
<feature type="transmembrane region" description="Helical" evidence="8">
    <location>
        <begin position="36"/>
        <end position="59"/>
    </location>
</feature>
<dbReference type="Gene3D" id="1.10.3720.10">
    <property type="entry name" value="MetI-like"/>
    <property type="match status" value="1"/>
</dbReference>
<evidence type="ECO:0000256" key="6">
    <source>
        <dbReference type="ARBA" id="ARBA00022989"/>
    </source>
</evidence>
<evidence type="ECO:0000259" key="9">
    <source>
        <dbReference type="PROSITE" id="PS50928"/>
    </source>
</evidence>
<evidence type="ECO:0000256" key="7">
    <source>
        <dbReference type="ARBA" id="ARBA00023136"/>
    </source>
</evidence>
<feature type="transmembrane region" description="Helical" evidence="8">
    <location>
        <begin position="217"/>
        <end position="238"/>
    </location>
</feature>
<evidence type="ECO:0000313" key="10">
    <source>
        <dbReference type="EMBL" id="MBP2372921.1"/>
    </source>
</evidence>
<evidence type="ECO:0000313" key="11">
    <source>
        <dbReference type="Proteomes" id="UP000766570"/>
    </source>
</evidence>
<dbReference type="CDD" id="cd06261">
    <property type="entry name" value="TM_PBP2"/>
    <property type="match status" value="1"/>
</dbReference>
<dbReference type="Proteomes" id="UP000766570">
    <property type="component" value="Unassembled WGS sequence"/>
</dbReference>
<accession>A0ABS4W9N5</accession>
<comment type="similarity">
    <text evidence="8">Belongs to the binding-protein-dependent transport system permease family.</text>
</comment>
<evidence type="ECO:0000256" key="2">
    <source>
        <dbReference type="ARBA" id="ARBA00022448"/>
    </source>
</evidence>
<evidence type="ECO:0000256" key="3">
    <source>
        <dbReference type="ARBA" id="ARBA00022475"/>
    </source>
</evidence>
<dbReference type="PANTHER" id="PTHR30614:SF0">
    <property type="entry name" value="L-CYSTINE TRANSPORT SYSTEM PERMEASE PROTEIN TCYL"/>
    <property type="match status" value="1"/>
</dbReference>
<feature type="transmembrane region" description="Helical" evidence="8">
    <location>
        <begin position="107"/>
        <end position="129"/>
    </location>
</feature>
<keyword evidence="2 8" id="KW-0813">Transport</keyword>
<evidence type="ECO:0000256" key="4">
    <source>
        <dbReference type="ARBA" id="ARBA00022692"/>
    </source>
</evidence>
<dbReference type="InterPro" id="IPR043429">
    <property type="entry name" value="ArtM/GltK/GlnP/TcyL/YhdX-like"/>
</dbReference>
<dbReference type="RefSeq" id="WP_245347999.1">
    <property type="nucleotide sequence ID" value="NZ_JAGIOE010000001.1"/>
</dbReference>
<protein>
    <submittedName>
        <fullName evidence="10">Polar amino acid transport system permease protein</fullName>
    </submittedName>
</protein>
<keyword evidence="4 8" id="KW-0812">Transmembrane</keyword>
<reference evidence="10 11" key="1">
    <citation type="submission" date="2021-03" db="EMBL/GenBank/DDBJ databases">
        <title>Sequencing the genomes of 1000 actinobacteria strains.</title>
        <authorList>
            <person name="Klenk H.-P."/>
        </authorList>
    </citation>
    <scope>NUCLEOTIDE SEQUENCE [LARGE SCALE GENOMIC DNA]</scope>
    <source>
        <strain evidence="10 11">DSM 15454</strain>
    </source>
</reference>